<evidence type="ECO:0000313" key="2">
    <source>
        <dbReference type="Proteomes" id="UP001631969"/>
    </source>
</evidence>
<sequence>MKKSWIAAALSLTMVLPTVAACTKGDADDKDTERVLRVAATSDNGEEGEYFRQQFTEIFEYAHPNIKLEFVEVVDNSSMRYGGFISPEQQKEQQPNPVVKLKEVMQADNPPDIVMFNLNEMQDLLTDNLLQPLDPMITKDKFDTTDIAPIVLDGLKSVSPDGKLYALSPTFSSAALVYNKKVFDEAGAPYPEDNMTWDQVFDLARRVTNKDSAKRVYGFSFNSQGYMDYMNMMSIYASPMGMSIFDKDVDKLTVDSDNWEKVWNTLIQLEKDKVIPSQNDYQDEVFQQSKQPSAEKPYAHDDFLSNRLAMSVMNYYDLSRIDNANKNAAKNNFTPVEYNAVTLPSHPDHPGVVGSVSLNGIMGINAKAGNPKDAWSFLKFINGEDYARAKAKNNYQLLSRKSYIKAKEGSDLNINAFINVKPALETMNDMYSLYRKYPNIYAVYNVAQMEYMQALQGTKSIRDALKSWQTRGDSMLQQMRDNPNGPLDMGDGSTMGAARAW</sequence>
<accession>A0ACC7P5A8</accession>
<keyword evidence="2" id="KW-1185">Reference proteome</keyword>
<organism evidence="1 2">
    <name type="scientific">Paenibacillus mesotrionivorans</name>
    <dbReference type="NCBI Taxonomy" id="3160968"/>
    <lineage>
        <taxon>Bacteria</taxon>
        <taxon>Bacillati</taxon>
        <taxon>Bacillota</taxon>
        <taxon>Bacilli</taxon>
        <taxon>Bacillales</taxon>
        <taxon>Paenibacillaceae</taxon>
        <taxon>Paenibacillus</taxon>
    </lineage>
</organism>
<reference evidence="1" key="1">
    <citation type="submission" date="2024-12" db="EMBL/GenBank/DDBJ databases">
        <authorList>
            <person name="Wu N."/>
        </authorList>
    </citation>
    <scope>NUCLEOTIDE SEQUENCE</scope>
    <source>
        <strain evidence="1">P15</strain>
    </source>
</reference>
<gene>
    <name evidence="1" type="ORF">ACI1P1_26510</name>
</gene>
<dbReference type="Proteomes" id="UP001631969">
    <property type="component" value="Unassembled WGS sequence"/>
</dbReference>
<comment type="caution">
    <text evidence="1">The sequence shown here is derived from an EMBL/GenBank/DDBJ whole genome shotgun (WGS) entry which is preliminary data.</text>
</comment>
<proteinExistence type="predicted"/>
<name>A0ACC7P5A8_9BACL</name>
<evidence type="ECO:0000313" key="1">
    <source>
        <dbReference type="EMBL" id="MFM9331852.1"/>
    </source>
</evidence>
<protein>
    <submittedName>
        <fullName evidence="1">ABC transporter substrate-binding protein</fullName>
    </submittedName>
</protein>
<dbReference type="EMBL" id="JBJURJ010000023">
    <property type="protein sequence ID" value="MFM9331852.1"/>
    <property type="molecule type" value="Genomic_DNA"/>
</dbReference>